<dbReference type="EMBL" id="JAQSDF010000005">
    <property type="protein sequence ID" value="MDI1230130.1"/>
    <property type="molecule type" value="Genomic_DNA"/>
</dbReference>
<name>A0AA43Q3N4_9GAMM</name>
<proteinExistence type="predicted"/>
<gene>
    <name evidence="3" type="ORF">PSU93_03150</name>
</gene>
<feature type="signal peptide" evidence="1">
    <location>
        <begin position="1"/>
        <end position="27"/>
    </location>
</feature>
<keyword evidence="1" id="KW-0732">Signal</keyword>
<evidence type="ECO:0000256" key="1">
    <source>
        <dbReference type="SAM" id="SignalP"/>
    </source>
</evidence>
<feature type="chain" id="PRO_5041307545" evidence="1">
    <location>
        <begin position="28"/>
        <end position="503"/>
    </location>
</feature>
<protein>
    <submittedName>
        <fullName evidence="3">Alginate export family protein</fullName>
    </submittedName>
</protein>
<dbReference type="Proteomes" id="UP001160519">
    <property type="component" value="Unassembled WGS sequence"/>
</dbReference>
<sequence>MKRNFVNIATVTGTLGLLLALPSLVNAEDYYVKTKGYRVEPDTDPPAYVRNLSKTQFEQFRDVEWLDVGLDFRTRYEYRENDLRRRNNPTTNATLNTYRNDPDNLWLLRTRGYIGVKDILDPLRFAVEFEDARSYNGLYERTEADINEFELIQGYAELYFDNALGHNRPLSIRAGRQALELLDRRLVGSNQFRNTTNNFEGFRVQFGKKQNDWHLDTFAFHPVERSKYDFDRADEDTWFYGGVLNLRQWSEFITIQPYFLGRKQNGDPTNTVAANRKPDMDIYAPGLRVYGLFGDSGFDFDADINKQFGRSGSLSGTTQTLRQHDALAYSLESGYTFDHDWKPRASLYYGYGTGDKNSSDNINQKFDAFYGFNQPWSRNDYFSWDNVHAPKARLEFTPYKNVRIDTGYNAFWLESETDAWNRANLRDRSGKSGNFLGHELDIRMRHKLNPYVDWSLSYARFEPGSFTQSFDKGSTANGPFTSEASNFFYFEVSLNAFGDGTIK</sequence>
<comment type="caution">
    <text evidence="3">The sequence shown here is derived from an EMBL/GenBank/DDBJ whole genome shotgun (WGS) entry which is preliminary data.</text>
</comment>
<keyword evidence="4" id="KW-1185">Reference proteome</keyword>
<dbReference type="AlphaFoldDB" id="A0AA43Q3N4"/>
<evidence type="ECO:0000313" key="4">
    <source>
        <dbReference type="Proteomes" id="UP001160519"/>
    </source>
</evidence>
<feature type="domain" description="Alginate export" evidence="2">
    <location>
        <begin position="65"/>
        <end position="469"/>
    </location>
</feature>
<evidence type="ECO:0000313" key="3">
    <source>
        <dbReference type="EMBL" id="MDI1230130.1"/>
    </source>
</evidence>
<evidence type="ECO:0000259" key="2">
    <source>
        <dbReference type="Pfam" id="PF13372"/>
    </source>
</evidence>
<reference evidence="3" key="1">
    <citation type="submission" date="2023-01" db="EMBL/GenBank/DDBJ databases">
        <title>Biogeochemical cycle of methane in antarctic sediments.</title>
        <authorList>
            <person name="Roldan D.M."/>
            <person name="Menes R.J."/>
        </authorList>
    </citation>
    <scope>NUCLEOTIDE SEQUENCE [LARGE SCALE GENOMIC DNA]</scope>
    <source>
        <strain evidence="3">K-2018 MAG008</strain>
    </source>
</reference>
<accession>A0AA43Q3N4</accession>
<organism evidence="3 4">
    <name type="scientific">Candidatus Methylobacter titanis</name>
    <dbReference type="NCBI Taxonomy" id="3053457"/>
    <lineage>
        <taxon>Bacteria</taxon>
        <taxon>Pseudomonadati</taxon>
        <taxon>Pseudomonadota</taxon>
        <taxon>Gammaproteobacteria</taxon>
        <taxon>Methylococcales</taxon>
        <taxon>Methylococcaceae</taxon>
        <taxon>Methylobacter</taxon>
    </lineage>
</organism>
<dbReference type="Pfam" id="PF13372">
    <property type="entry name" value="Alginate_exp"/>
    <property type="match status" value="1"/>
</dbReference>
<dbReference type="InterPro" id="IPR025388">
    <property type="entry name" value="Alginate_export_dom"/>
</dbReference>
<dbReference type="InterPro" id="IPR053728">
    <property type="entry name" value="Alginate_Permeability_Chnl"/>
</dbReference>
<dbReference type="Gene3D" id="2.40.160.100">
    <property type="match status" value="1"/>
</dbReference>